<sequence length="1812" mass="190665">MSTIRGNRRKQNQHYQTKNSAISASKLSSWAQLGLAVLAVIGVSIAAIVVRTVSQERTIVDDGTVWVASASERKLARFNPRISETDAVIPAPAQTSELDLTQSGNTTLMKTGRTLTSIDPTLLSPAQSIETPEGLQALIGGESLALFDRHSGRVWTRSSTAPLPNLQAEEPSLRLGQGGAIGVDTGGILYGFRSHDGSVIRMDRPQGKAFQTLDSITGGHPLRADALAIVGSRVLVLSDRTLYWDAGKLTLPGKGSLRLQASPVDSLQSETWAAVAHEGGLYLINLDRPTDEPQSIVSGGSGKPAQPVSSGGCWWAAWASTARNFTRLCTADQEESPKPQAKQGGKALPQAEQAGLDSRVQTLGSISPESQLVFRTNKRQVVLNDVTVGSMWNPLKSTHAIGMSWQQSSVRPASERTSNSRADNGGQLMRDCAKQTGEIEAQDDEFSMRAGSRAILAPLANDAQSGCLISSLTQVSSSNKRLGLTPVADNRKLQVDASQVEEGSVRISYSISDGRGKSSTASISLTLLDKSSNQPPALLQQQRPCELEAGGSADFNALEGFVDPDSDPLFLTGARSLGGEAVSLSAREDGKLRLHANESASGQVPIEATASDGQAQASSIVNCTIAPAHTLPAQADPLIRSMQVGQPLNIDLSSAIHGSSDAAVKLLEVPSPPELSITTDSDRLSLKVEARSVGTYYLPYRIAQAEQESQGLLRLQVSKPARNSAKPITADDTAVFNSAGQARIDPLANDSNPQGGPLALSSWSAEGAQPVRAIIVDHRFLQVQAPQSLNRPIALSYEASNSAGSSKGQIRILPPIQSASKPGLSAPNLQAEVKAGSKVSIPILSRISSERGDRLKLSPKLEPQPGSLSNFAFISGSSVRYWAGNEPGQARLLYRISDSQGQSATGVITVQVNASQAASSQPLALSPVESQTVAGAQTKVAIDIQTPEMQGEEWRLAGIGSQFPQLGRIRQVGPNFLQYEAYSNDHGIDDFTYLLRGKHGQQAEGQIRMAVTAGQAGSNLMARDDDIQLRPNTPVSVPVLANDVSENGQNLTLDHKLELNGVDKVNVSDHAISLTSPASAGSSFIRYRARNESGATSQANLRIVTNPQAEIEPPMAADYWLTPAQAQGRQQVSIDLAPAIGNPSGPASDLQLGLNPTASAPQGQPTGPVGSSRLTLELGEQPRTVAYTVSNTRHGLTSTACVYLPAQGDFPPSLKEGVTPLKVQTGVRTLIPISDYLTVRPGSSASILSAQAVHANKADGSETYIDTHTLAFTSATNYAGPAAISFTATDSDTDHSPAHTAVVTIPIEVSDGKPPAPVFTPPVLDVEAGAPEQEISLRPFLSTHSAEQARKLSFSSHNLSKPLSASLNQQGILKLHAAASSSIGSSASLPLRITYPGGQIQATLTLRIIASRRPLAQIPERRLSLAAGSSRRINALEGAFNPFPNQALRVSSVVSTSPGLSASIQSEGWVQIRSDAVGDAVSGQLVLAIADASGAKEREVRTSILVDFINYPLPPSLIASSLQAGDGQVSVSWQPSAPRGSAITLYQLVSISNHGQVSQDCDQATSCTLHGLSNGSDYSLRVRARNAVGWSEFSAPLAARPDTKPAPPSNLRIDGSKQETLHIAWDPPANSGSRIAGYTLEASGPGCGSSRGRTPQSTQATLTVPHSSAGQICTVSVSAVNQAGQGPPASAIGSTWSSPDAPVFESITQKPGSKQPARIEVRLRPGSLHGHPCSAVDLRLADVSGEQFATSFPCNQSGASVSGELTIPQQFAGRSLTFEAVTRAQGPADSNTSATARAVYTLERISEHERSR</sequence>
<evidence type="ECO:0000313" key="8">
    <source>
        <dbReference type="Proteomes" id="UP001321748"/>
    </source>
</evidence>
<keyword evidence="3" id="KW-0119">Carbohydrate metabolism</keyword>
<dbReference type="PROSITE" id="PS50853">
    <property type="entry name" value="FN3"/>
    <property type="match status" value="2"/>
</dbReference>
<dbReference type="InterPro" id="IPR003961">
    <property type="entry name" value="FN3_dom"/>
</dbReference>
<feature type="compositionally biased region" description="Polar residues" evidence="4">
    <location>
        <begin position="1154"/>
        <end position="1165"/>
    </location>
</feature>
<dbReference type="InterPro" id="IPR036116">
    <property type="entry name" value="FN3_sf"/>
</dbReference>
<evidence type="ECO:0000259" key="6">
    <source>
        <dbReference type="PROSITE" id="PS50853"/>
    </source>
</evidence>
<reference evidence="7 8" key="1">
    <citation type="journal article" date="2023" name="Microbiol. Spectr.">
        <title>Symbiosis of Carpenter Bees with Uncharacterized Lactic Acid Bacteria Showing NAD Auxotrophy.</title>
        <authorList>
            <person name="Kawasaki S."/>
            <person name="Ozawa K."/>
            <person name="Mori T."/>
            <person name="Yamamoto A."/>
            <person name="Ito M."/>
            <person name="Ohkuma M."/>
            <person name="Sakamoto M."/>
            <person name="Matsutani M."/>
        </authorList>
    </citation>
    <scope>NUCLEOTIDE SEQUENCE [LARGE SCALE GENOMIC DNA]</scope>
    <source>
        <strain evidence="7 8">KimH</strain>
    </source>
</reference>
<proteinExistence type="predicted"/>
<feature type="region of interest" description="Disordered" evidence="4">
    <location>
        <begin position="332"/>
        <end position="352"/>
    </location>
</feature>
<organism evidence="7 8">
    <name type="scientific">Bombiscardovia apis</name>
    <dbReference type="NCBI Taxonomy" id="2932182"/>
    <lineage>
        <taxon>Bacteria</taxon>
        <taxon>Bacillati</taxon>
        <taxon>Actinomycetota</taxon>
        <taxon>Actinomycetes</taxon>
        <taxon>Bifidobacteriales</taxon>
        <taxon>Bifidobacteriaceae</taxon>
        <taxon>Bombiscardovia</taxon>
    </lineage>
</organism>
<keyword evidence="5" id="KW-0472">Membrane</keyword>
<accession>A0ABN6SG79</accession>
<dbReference type="SMART" id="SM00060">
    <property type="entry name" value="FN3"/>
    <property type="match status" value="2"/>
</dbReference>
<feature type="domain" description="Fibronectin type-III" evidence="6">
    <location>
        <begin position="1511"/>
        <end position="1606"/>
    </location>
</feature>
<feature type="compositionally biased region" description="Polar residues" evidence="4">
    <location>
        <begin position="405"/>
        <end position="422"/>
    </location>
</feature>
<feature type="domain" description="Fibronectin type-III" evidence="6">
    <location>
        <begin position="1607"/>
        <end position="1700"/>
    </location>
</feature>
<evidence type="ECO:0000256" key="1">
    <source>
        <dbReference type="ARBA" id="ARBA00022737"/>
    </source>
</evidence>
<dbReference type="CDD" id="cd00063">
    <property type="entry name" value="FN3"/>
    <property type="match status" value="2"/>
</dbReference>
<dbReference type="InterPro" id="IPR013783">
    <property type="entry name" value="Ig-like_fold"/>
</dbReference>
<dbReference type="PANTHER" id="PTHR13817">
    <property type="entry name" value="TITIN"/>
    <property type="match status" value="1"/>
</dbReference>
<evidence type="ECO:0000313" key="7">
    <source>
        <dbReference type="EMBL" id="BDR54277.1"/>
    </source>
</evidence>
<dbReference type="Proteomes" id="UP001321748">
    <property type="component" value="Chromosome"/>
</dbReference>
<keyword evidence="3" id="KW-0624">Polysaccharide degradation</keyword>
<keyword evidence="5" id="KW-0812">Transmembrane</keyword>
<keyword evidence="2" id="KW-0326">Glycosidase</keyword>
<dbReference type="InterPro" id="IPR050964">
    <property type="entry name" value="Striated_Muscle_Regulatory"/>
</dbReference>
<name>A0ABN6SG79_9BIFI</name>
<dbReference type="RefSeq" id="WP_317643288.1">
    <property type="nucleotide sequence ID" value="NZ_AP026800.1"/>
</dbReference>
<keyword evidence="8" id="KW-1185">Reference proteome</keyword>
<dbReference type="PANTHER" id="PTHR13817:SF73">
    <property type="entry name" value="FIBRONECTIN TYPE-III DOMAIN-CONTAINING PROTEIN"/>
    <property type="match status" value="1"/>
</dbReference>
<feature type="region of interest" description="Disordered" evidence="4">
    <location>
        <begin position="1138"/>
        <end position="1173"/>
    </location>
</feature>
<dbReference type="Pfam" id="PF17963">
    <property type="entry name" value="Big_9"/>
    <property type="match status" value="2"/>
</dbReference>
<evidence type="ECO:0000256" key="4">
    <source>
        <dbReference type="SAM" id="MobiDB-lite"/>
    </source>
</evidence>
<keyword evidence="5" id="KW-1133">Transmembrane helix</keyword>
<gene>
    <name evidence="7" type="ORF">KIMH_03880</name>
</gene>
<dbReference type="EMBL" id="AP026800">
    <property type="protein sequence ID" value="BDR54277.1"/>
    <property type="molecule type" value="Genomic_DNA"/>
</dbReference>
<feature type="region of interest" description="Disordered" evidence="4">
    <location>
        <begin position="405"/>
        <end position="427"/>
    </location>
</feature>
<evidence type="ECO:0000256" key="3">
    <source>
        <dbReference type="ARBA" id="ARBA00023326"/>
    </source>
</evidence>
<dbReference type="SUPFAM" id="SSF49265">
    <property type="entry name" value="Fibronectin type III"/>
    <property type="match status" value="1"/>
</dbReference>
<evidence type="ECO:0000256" key="5">
    <source>
        <dbReference type="SAM" id="Phobius"/>
    </source>
</evidence>
<dbReference type="Pfam" id="PF00041">
    <property type="entry name" value="fn3"/>
    <property type="match status" value="2"/>
</dbReference>
<evidence type="ECO:0000256" key="2">
    <source>
        <dbReference type="ARBA" id="ARBA00023295"/>
    </source>
</evidence>
<keyword evidence="1" id="KW-0677">Repeat</keyword>
<feature type="transmembrane region" description="Helical" evidence="5">
    <location>
        <begin position="30"/>
        <end position="50"/>
    </location>
</feature>
<protein>
    <submittedName>
        <fullName evidence="7">ATPase AAA</fullName>
    </submittedName>
</protein>
<dbReference type="Gene3D" id="2.60.40.10">
    <property type="entry name" value="Immunoglobulins"/>
    <property type="match status" value="2"/>
</dbReference>
<keyword evidence="2" id="KW-0378">Hydrolase</keyword>